<dbReference type="Proteomes" id="UP000240357">
    <property type="component" value="Unassembled WGS sequence"/>
</dbReference>
<feature type="transmembrane region" description="Helical" evidence="1">
    <location>
        <begin position="131"/>
        <end position="150"/>
    </location>
</feature>
<keyword evidence="1" id="KW-0472">Membrane</keyword>
<feature type="transmembrane region" description="Helical" evidence="1">
    <location>
        <begin position="69"/>
        <end position="89"/>
    </location>
</feature>
<reference evidence="2 3" key="1">
    <citation type="submission" date="2018-03" db="EMBL/GenBank/DDBJ databases">
        <title>Adhaeribacter sp. HMF7605 Genome sequencing and assembly.</title>
        <authorList>
            <person name="Kang H."/>
            <person name="Kang J."/>
            <person name="Cha I."/>
            <person name="Kim H."/>
            <person name="Joh K."/>
        </authorList>
    </citation>
    <scope>NUCLEOTIDE SEQUENCE [LARGE SCALE GENOMIC DNA]</scope>
    <source>
        <strain evidence="2 3">HMF7605</strain>
    </source>
</reference>
<organism evidence="2 3">
    <name type="scientific">Adhaeribacter arboris</name>
    <dbReference type="NCBI Taxonomy" id="2072846"/>
    <lineage>
        <taxon>Bacteria</taxon>
        <taxon>Pseudomonadati</taxon>
        <taxon>Bacteroidota</taxon>
        <taxon>Cytophagia</taxon>
        <taxon>Cytophagales</taxon>
        <taxon>Hymenobacteraceae</taxon>
        <taxon>Adhaeribacter</taxon>
    </lineage>
</organism>
<name>A0A2T2YKJ3_9BACT</name>
<evidence type="ECO:0000256" key="1">
    <source>
        <dbReference type="SAM" id="Phobius"/>
    </source>
</evidence>
<protein>
    <submittedName>
        <fullName evidence="2">Uncharacterized protein</fullName>
    </submittedName>
</protein>
<feature type="transmembrane region" description="Helical" evidence="1">
    <location>
        <begin position="156"/>
        <end position="178"/>
    </location>
</feature>
<dbReference type="OrthoDB" id="893172at2"/>
<dbReference type="AlphaFoldDB" id="A0A2T2YKJ3"/>
<feature type="transmembrane region" description="Helical" evidence="1">
    <location>
        <begin position="33"/>
        <end position="57"/>
    </location>
</feature>
<dbReference type="EMBL" id="PYFT01000001">
    <property type="protein sequence ID" value="PSR56034.1"/>
    <property type="molecule type" value="Genomic_DNA"/>
</dbReference>
<evidence type="ECO:0000313" key="2">
    <source>
        <dbReference type="EMBL" id="PSR56034.1"/>
    </source>
</evidence>
<proteinExistence type="predicted"/>
<keyword evidence="1" id="KW-1133">Transmembrane helix</keyword>
<keyword evidence="3" id="KW-1185">Reference proteome</keyword>
<gene>
    <name evidence="2" type="ORF">AHMF7605_22305</name>
</gene>
<keyword evidence="1" id="KW-0812">Transmembrane</keyword>
<sequence>MNNKTLGIFALIGAPALLIGTQAEQTYPALSNSWLTGIWGIVYISAWMASMLALRRIEATGNSQIGKRLLWVIISTLTLANISNVYQLLAPQDKSILFMTLDSFWPISNLVMLIVGISIIKAKVLPSWKRYVPLVVGLWFPLTMLIMALVGRDAPIMVFVPYYSAVAWSLLAIVVLTVKETSILNKTAEAGWQVV</sequence>
<evidence type="ECO:0000313" key="3">
    <source>
        <dbReference type="Proteomes" id="UP000240357"/>
    </source>
</evidence>
<accession>A0A2T2YKJ3</accession>
<comment type="caution">
    <text evidence="2">The sequence shown here is derived from an EMBL/GenBank/DDBJ whole genome shotgun (WGS) entry which is preliminary data.</text>
</comment>
<dbReference type="RefSeq" id="WP_106932212.1">
    <property type="nucleotide sequence ID" value="NZ_PYFT01000001.1"/>
</dbReference>
<feature type="transmembrane region" description="Helical" evidence="1">
    <location>
        <begin position="95"/>
        <end position="119"/>
    </location>
</feature>